<comment type="similarity">
    <text evidence="4">Belongs to the cyclic nucleotide phosphodiesterase class-III family.</text>
</comment>
<accession>A0A975IND6</accession>
<dbReference type="SUPFAM" id="SSF56300">
    <property type="entry name" value="Metallo-dependent phosphatases"/>
    <property type="match status" value="1"/>
</dbReference>
<evidence type="ECO:0000259" key="5">
    <source>
        <dbReference type="Pfam" id="PF00149"/>
    </source>
</evidence>
<evidence type="ECO:0000256" key="3">
    <source>
        <dbReference type="ARBA" id="ARBA00023004"/>
    </source>
</evidence>
<keyword evidence="3" id="KW-0408">Iron</keyword>
<dbReference type="AlphaFoldDB" id="A0A975IND6"/>
<dbReference type="InterPro" id="IPR050884">
    <property type="entry name" value="CNP_phosphodiesterase-III"/>
</dbReference>
<reference evidence="6" key="1">
    <citation type="submission" date="2021-03" db="EMBL/GenBank/DDBJ databases">
        <title>Agromyces archimandritus sp. nov., isolated from the cockroach Archimandrita tessellata.</title>
        <authorList>
            <person name="Guzman J."/>
            <person name="Ortuzar M."/>
            <person name="Poehlein A."/>
            <person name="Daniel R."/>
            <person name="Trujillo M."/>
            <person name="Vilcinskas A."/>
        </authorList>
    </citation>
    <scope>NUCLEOTIDE SEQUENCE</scope>
    <source>
        <strain evidence="6">G127AT</strain>
    </source>
</reference>
<keyword evidence="1" id="KW-0479">Metal-binding</keyword>
<gene>
    <name evidence="6" type="ORF">G127AT_14695</name>
</gene>
<dbReference type="InterPro" id="IPR026575">
    <property type="entry name" value="GpdQ/CpdA-like"/>
</dbReference>
<dbReference type="PANTHER" id="PTHR42988">
    <property type="entry name" value="PHOSPHOHYDROLASE"/>
    <property type="match status" value="1"/>
</dbReference>
<evidence type="ECO:0000313" key="6">
    <source>
        <dbReference type="EMBL" id="QTX04493.1"/>
    </source>
</evidence>
<sequence length="301" mass="32168">MPGIRLGRYPAARHTLVHLSDTHFLAGGAPLSGTVDTESSLDRAVRQLERLAGGVDAIVVTGDVTDLGEPDAYRRVRARLEPLAGRLGARIVWVMGNHDERGAFRAGLLDGPAVDDPVDTVADVDGLRIVALDSTVPGYHHGELSDDRLAWLDEVLTEPAPSGTVIAMHHAPLPTPLGIMDILELRDQDAFAEVVRGRDVRAILGGHLHYATNGTFAGIPVAVAGAVSYTMDLSAPPRELRGIDGGRSLNLVHLFEEEVVTSVVPITEAREVASFSAEVLARLEAMTPEERLEAFSRKPAG</sequence>
<organism evidence="6 7">
    <name type="scientific">Agromyces archimandritae</name>
    <dbReference type="NCBI Taxonomy" id="2781962"/>
    <lineage>
        <taxon>Bacteria</taxon>
        <taxon>Bacillati</taxon>
        <taxon>Actinomycetota</taxon>
        <taxon>Actinomycetes</taxon>
        <taxon>Micrococcales</taxon>
        <taxon>Microbacteriaceae</taxon>
        <taxon>Agromyces</taxon>
    </lineage>
</organism>
<dbReference type="InterPro" id="IPR004843">
    <property type="entry name" value="Calcineurin-like_PHP"/>
</dbReference>
<dbReference type="GO" id="GO:0046872">
    <property type="term" value="F:metal ion binding"/>
    <property type="evidence" value="ECO:0007669"/>
    <property type="project" value="UniProtKB-KW"/>
</dbReference>
<proteinExistence type="inferred from homology"/>
<dbReference type="RefSeq" id="WP_210898136.1">
    <property type="nucleotide sequence ID" value="NZ_CP071696.1"/>
</dbReference>
<dbReference type="Proteomes" id="UP000671914">
    <property type="component" value="Chromosome"/>
</dbReference>
<evidence type="ECO:0000256" key="2">
    <source>
        <dbReference type="ARBA" id="ARBA00022801"/>
    </source>
</evidence>
<dbReference type="PANTHER" id="PTHR42988:SF2">
    <property type="entry name" value="CYCLIC NUCLEOTIDE PHOSPHODIESTERASE CBUA0032-RELATED"/>
    <property type="match status" value="1"/>
</dbReference>
<dbReference type="InterPro" id="IPR029052">
    <property type="entry name" value="Metallo-depent_PP-like"/>
</dbReference>
<keyword evidence="2" id="KW-0378">Hydrolase</keyword>
<dbReference type="CDD" id="cd07402">
    <property type="entry name" value="MPP_GpdQ"/>
    <property type="match status" value="1"/>
</dbReference>
<dbReference type="KEGG" id="aarc:G127AT_14695"/>
<dbReference type="Gene3D" id="3.60.21.10">
    <property type="match status" value="1"/>
</dbReference>
<dbReference type="GO" id="GO:0004112">
    <property type="term" value="F:cyclic-nucleotide phosphodiesterase activity"/>
    <property type="evidence" value="ECO:0007669"/>
    <property type="project" value="InterPro"/>
</dbReference>
<evidence type="ECO:0000313" key="7">
    <source>
        <dbReference type="Proteomes" id="UP000671914"/>
    </source>
</evidence>
<feature type="domain" description="Calcineurin-like phosphoesterase" evidence="5">
    <location>
        <begin position="15"/>
        <end position="210"/>
    </location>
</feature>
<keyword evidence="7" id="KW-1185">Reference proteome</keyword>
<evidence type="ECO:0000256" key="1">
    <source>
        <dbReference type="ARBA" id="ARBA00022723"/>
    </source>
</evidence>
<dbReference type="Pfam" id="PF00149">
    <property type="entry name" value="Metallophos"/>
    <property type="match status" value="1"/>
</dbReference>
<dbReference type="EMBL" id="CP071696">
    <property type="protein sequence ID" value="QTX04493.1"/>
    <property type="molecule type" value="Genomic_DNA"/>
</dbReference>
<evidence type="ECO:0000256" key="4">
    <source>
        <dbReference type="ARBA" id="ARBA00025742"/>
    </source>
</evidence>
<name>A0A975IND6_9MICO</name>
<protein>
    <submittedName>
        <fullName evidence="6">Phosphodiesterase</fullName>
    </submittedName>
</protein>